<sequence length="106" mass="11546">MPIGRSNSPLGNFFSTNSSLSLAKSLAGKSTLAFIAASNRFIFYFFFAKIRFFWGCPCASLGSGYVAARRSARPCVFFRCAQKNWVWPSATAIYPSAVWPSAIAVG</sequence>
<dbReference type="HOGENOM" id="CLU_2221376_0_0_10"/>
<dbReference type="EMBL" id="CP002831">
    <property type="protein sequence ID" value="AFC23150.1"/>
    <property type="molecule type" value="Genomic_DNA"/>
</dbReference>
<evidence type="ECO:0000313" key="2">
    <source>
        <dbReference type="Proteomes" id="UP000007519"/>
    </source>
</evidence>
<organism evidence="1 2">
    <name type="scientific">Saprospira grandis (strain Lewin)</name>
    <dbReference type="NCBI Taxonomy" id="984262"/>
    <lineage>
        <taxon>Bacteria</taxon>
        <taxon>Pseudomonadati</taxon>
        <taxon>Bacteroidota</taxon>
        <taxon>Saprospiria</taxon>
        <taxon>Saprospirales</taxon>
        <taxon>Saprospiraceae</taxon>
        <taxon>Saprospira</taxon>
    </lineage>
</organism>
<protein>
    <submittedName>
        <fullName evidence="1">Uncharacterized protein</fullName>
    </submittedName>
</protein>
<dbReference type="AlphaFoldDB" id="H6L914"/>
<name>H6L914_SAPGL</name>
<keyword evidence="2" id="KW-1185">Reference proteome</keyword>
<evidence type="ECO:0000313" key="1">
    <source>
        <dbReference type="EMBL" id="AFC23150.1"/>
    </source>
</evidence>
<proteinExistence type="predicted"/>
<gene>
    <name evidence="1" type="ordered locus">SGRA_0411</name>
</gene>
<dbReference type="Proteomes" id="UP000007519">
    <property type="component" value="Chromosome"/>
</dbReference>
<reference evidence="1 2" key="1">
    <citation type="journal article" date="2012" name="Stand. Genomic Sci.">
        <title>Complete genome sequencing and analysis of Saprospira grandis str. Lewin, a predatory marine bacterium.</title>
        <authorList>
            <person name="Saw J.H."/>
            <person name="Yuryev A."/>
            <person name="Kanbe M."/>
            <person name="Hou S."/>
            <person name="Young A.G."/>
            <person name="Aizawa S."/>
            <person name="Alam M."/>
        </authorList>
    </citation>
    <scope>NUCLEOTIDE SEQUENCE [LARGE SCALE GENOMIC DNA]</scope>
    <source>
        <strain evidence="1 2">Lewin</strain>
    </source>
</reference>
<dbReference type="KEGG" id="sgn:SGRA_0411"/>
<accession>H6L914</accession>